<evidence type="ECO:0000313" key="3">
    <source>
        <dbReference type="EMBL" id="CCM19470.1"/>
    </source>
</evidence>
<feature type="compositionally biased region" description="Basic and acidic residues" evidence="1">
    <location>
        <begin position="171"/>
        <end position="181"/>
    </location>
</feature>
<feature type="compositionally biased region" description="Low complexity" evidence="1">
    <location>
        <begin position="142"/>
        <end position="154"/>
    </location>
</feature>
<dbReference type="Pfam" id="PF18281">
    <property type="entry name" value="BILBO1_N"/>
    <property type="match status" value="1"/>
</dbReference>
<dbReference type="Gene3D" id="3.10.20.650">
    <property type="match status" value="1"/>
</dbReference>
<evidence type="ECO:0000256" key="1">
    <source>
        <dbReference type="SAM" id="MobiDB-lite"/>
    </source>
</evidence>
<dbReference type="EMBL" id="CALQ01001821">
    <property type="protein sequence ID" value="CCM19470.1"/>
    <property type="molecule type" value="Genomic_DNA"/>
</dbReference>
<sequence length="276" mass="31846">MFILLCCADLAGDKVNLEITLDAFPATVQRLEADIVRIFNREVEQLSALQNSTSVAEPFQVMSIFIYDDVLLRWTKLKSVAQLHEYDQLYVFQPQTQWHVDVQKDLPPPRPPVRSRASSLIETSAAFTSLHGKPSASSTWPSSGANAQVSAAAAVDTPHPPVSARSPLRAQLEEHRREEERLAHRLSTVRSERHRREEERLAHRLSTVRSERERLEREAQREEEDERRRRAVETDRLLKRKEEEIWSQRSALARAEAEFRQFLAEKQRLMGHSPTL</sequence>
<dbReference type="InterPro" id="IPR040747">
    <property type="entry name" value="BILBO1_N"/>
</dbReference>
<reference evidence="3" key="1">
    <citation type="submission" date="2012-08" db="EMBL/GenBank/DDBJ databases">
        <title>Comparative genomics of metastatic and non-metastatic Leishmania guyanensis provides insights into polygenic factors involved in Leishmania RNA virus infection.</title>
        <authorList>
            <person name="Smith D."/>
            <person name="Hertz-Fowler C."/>
            <person name="Martin R."/>
            <person name="Dickens N."/>
            <person name="Fasel N."/>
            <person name="Falquet L."/>
            <person name="Beverley S."/>
            <person name="Zangger H."/>
            <person name="Calderon-Copete S."/>
            <person name="Mottram J."/>
            <person name="Xenarios I."/>
        </authorList>
    </citation>
    <scope>NUCLEOTIDE SEQUENCE</scope>
    <source>
        <strain evidence="3">MHOM/BR/75/M4147/SSU:IR2SAT-LUC</strain>
    </source>
</reference>
<proteinExistence type="predicted"/>
<feature type="region of interest" description="Disordered" evidence="1">
    <location>
        <begin position="210"/>
        <end position="234"/>
    </location>
</feature>
<gene>
    <name evidence="3" type="primary">LgM4147LRVhigh.35.02240.00040</name>
    <name evidence="3" type="ORF">BN36_3569510</name>
</gene>
<protein>
    <recommendedName>
        <fullName evidence="2">BILBO1 N-terminal domain-containing protein</fullName>
    </recommendedName>
</protein>
<feature type="domain" description="BILBO1 N-terminal" evidence="2">
    <location>
        <begin position="13"/>
        <end position="97"/>
    </location>
</feature>
<dbReference type="AlphaFoldDB" id="A0A1E1J796"/>
<organism evidence="3">
    <name type="scientific">Leishmania guyanensis</name>
    <dbReference type="NCBI Taxonomy" id="5670"/>
    <lineage>
        <taxon>Eukaryota</taxon>
        <taxon>Discoba</taxon>
        <taxon>Euglenozoa</taxon>
        <taxon>Kinetoplastea</taxon>
        <taxon>Metakinetoplastina</taxon>
        <taxon>Trypanosomatida</taxon>
        <taxon>Trypanosomatidae</taxon>
        <taxon>Leishmaniinae</taxon>
        <taxon>Leishmania</taxon>
        <taxon>Leishmania guyanensis species complex</taxon>
    </lineage>
</organism>
<evidence type="ECO:0000259" key="2">
    <source>
        <dbReference type="Pfam" id="PF18281"/>
    </source>
</evidence>
<name>A0A1E1J796_LEIGU</name>
<accession>A0A1E1J796</accession>
<feature type="region of interest" description="Disordered" evidence="1">
    <location>
        <begin position="131"/>
        <end position="181"/>
    </location>
</feature>